<reference evidence="1 2" key="1">
    <citation type="journal article" date="2016" name="Genome Biol. Evol.">
        <title>Divergent and convergent evolution of fungal pathogenicity.</title>
        <authorList>
            <person name="Shang Y."/>
            <person name="Xiao G."/>
            <person name="Zheng P."/>
            <person name="Cen K."/>
            <person name="Zhan S."/>
            <person name="Wang C."/>
        </authorList>
    </citation>
    <scope>NUCLEOTIDE SEQUENCE [LARGE SCALE GENOMIC DNA]</scope>
    <source>
        <strain evidence="1 2">RCEF 2490</strain>
    </source>
</reference>
<accession>A0A167Z187</accession>
<dbReference type="EMBL" id="AZGY01000016">
    <property type="protein sequence ID" value="KZZ92021.1"/>
    <property type="molecule type" value="Genomic_DNA"/>
</dbReference>
<organism evidence="1 2">
    <name type="scientific">Moelleriella libera RCEF 2490</name>
    <dbReference type="NCBI Taxonomy" id="1081109"/>
    <lineage>
        <taxon>Eukaryota</taxon>
        <taxon>Fungi</taxon>
        <taxon>Dikarya</taxon>
        <taxon>Ascomycota</taxon>
        <taxon>Pezizomycotina</taxon>
        <taxon>Sordariomycetes</taxon>
        <taxon>Hypocreomycetidae</taxon>
        <taxon>Hypocreales</taxon>
        <taxon>Clavicipitaceae</taxon>
        <taxon>Moelleriella</taxon>
    </lineage>
</organism>
<dbReference type="OrthoDB" id="4940237at2759"/>
<keyword evidence="2" id="KW-1185">Reference proteome</keyword>
<sequence>MSMMFFEELIVPGRCPRCKTLSSAPEDANAKCPNRDCQLNFKTSNKSFNAHRLALLSGGKGDRSQSFDCELRDFQRVCVVKREEDDGDCSVGDIQASIHDYPRLRSIPEDSILAPHPKLAG</sequence>
<gene>
    <name evidence="1" type="ORF">AAL_06231</name>
</gene>
<evidence type="ECO:0000313" key="1">
    <source>
        <dbReference type="EMBL" id="KZZ92021.1"/>
    </source>
</evidence>
<evidence type="ECO:0000313" key="2">
    <source>
        <dbReference type="Proteomes" id="UP000078544"/>
    </source>
</evidence>
<name>A0A167Z187_9HYPO</name>
<protein>
    <submittedName>
        <fullName evidence="1">Uncharacterized protein</fullName>
    </submittedName>
</protein>
<dbReference type="AlphaFoldDB" id="A0A167Z187"/>
<dbReference type="Proteomes" id="UP000078544">
    <property type="component" value="Unassembled WGS sequence"/>
</dbReference>
<comment type="caution">
    <text evidence="1">The sequence shown here is derived from an EMBL/GenBank/DDBJ whole genome shotgun (WGS) entry which is preliminary data.</text>
</comment>
<proteinExistence type="predicted"/>